<comment type="caution">
    <text evidence="1">The sequence shown here is derived from an EMBL/GenBank/DDBJ whole genome shotgun (WGS) entry which is preliminary data.</text>
</comment>
<proteinExistence type="predicted"/>
<dbReference type="EMBL" id="BARS01051108">
    <property type="protein sequence ID" value="GAG53258.1"/>
    <property type="molecule type" value="Genomic_DNA"/>
</dbReference>
<gene>
    <name evidence="1" type="ORF">S01H1_76179</name>
</gene>
<name>X0YYB8_9ZZZZ</name>
<feature type="non-terminal residue" evidence="1">
    <location>
        <position position="1"/>
    </location>
</feature>
<evidence type="ECO:0000313" key="1">
    <source>
        <dbReference type="EMBL" id="GAG53258.1"/>
    </source>
</evidence>
<reference evidence="1" key="1">
    <citation type="journal article" date="2014" name="Front. Microbiol.">
        <title>High frequency of phylogenetically diverse reductive dehalogenase-homologous genes in deep subseafloor sedimentary metagenomes.</title>
        <authorList>
            <person name="Kawai M."/>
            <person name="Futagami T."/>
            <person name="Toyoda A."/>
            <person name="Takaki Y."/>
            <person name="Nishi S."/>
            <person name="Hori S."/>
            <person name="Arai W."/>
            <person name="Tsubouchi T."/>
            <person name="Morono Y."/>
            <person name="Uchiyama I."/>
            <person name="Ito T."/>
            <person name="Fujiyama A."/>
            <person name="Inagaki F."/>
            <person name="Takami H."/>
        </authorList>
    </citation>
    <scope>NUCLEOTIDE SEQUENCE</scope>
    <source>
        <strain evidence="1">Expedition CK06-06</strain>
    </source>
</reference>
<protein>
    <submittedName>
        <fullName evidence="1">Uncharacterized protein</fullName>
    </submittedName>
</protein>
<organism evidence="1">
    <name type="scientific">marine sediment metagenome</name>
    <dbReference type="NCBI Taxonomy" id="412755"/>
    <lineage>
        <taxon>unclassified sequences</taxon>
        <taxon>metagenomes</taxon>
        <taxon>ecological metagenomes</taxon>
    </lineage>
</organism>
<sequence length="123" mass="13788">VSGAFRPTSLQKILYGDTLNEYISNDLIGLPMLKVLENKPDLILVRDAEFLKLRPRIDMPILWVRATAEGQYVLQALPGHDQEAEAGRDVLPQRLRGSSIMEPFSRIHSALEEAHNLKVGEGQ</sequence>
<dbReference type="AlphaFoldDB" id="X0YYB8"/>
<accession>X0YYB8</accession>